<sequence length="121" mass="13228">MPTIIITEEESEALRSTENQVNAEATTHVEDEGQGSIQEQRRSNSPTATDASLSDQSEPMNITCGTTDNEIRDTYDSVFDSTTSSILQQGKDLCLSANAESNDDPVESLNDLIETLELERS</sequence>
<dbReference type="AlphaFoldDB" id="A0A9W6Y3F1"/>
<dbReference type="Proteomes" id="UP001165121">
    <property type="component" value="Unassembled WGS sequence"/>
</dbReference>
<feature type="region of interest" description="Disordered" evidence="1">
    <location>
        <begin position="1"/>
        <end position="68"/>
    </location>
</feature>
<comment type="caution">
    <text evidence="2">The sequence shown here is derived from an EMBL/GenBank/DDBJ whole genome shotgun (WGS) entry which is preliminary data.</text>
</comment>
<reference evidence="2" key="1">
    <citation type="submission" date="2023-04" db="EMBL/GenBank/DDBJ databases">
        <title>Phytophthora fragariaefolia NBRC 109709.</title>
        <authorList>
            <person name="Ichikawa N."/>
            <person name="Sato H."/>
            <person name="Tonouchi N."/>
        </authorList>
    </citation>
    <scope>NUCLEOTIDE SEQUENCE</scope>
    <source>
        <strain evidence="2">NBRC 109709</strain>
    </source>
</reference>
<name>A0A9W6Y3F1_9STRA</name>
<proteinExistence type="predicted"/>
<feature type="compositionally biased region" description="Polar residues" evidence="1">
    <location>
        <begin position="14"/>
        <end position="25"/>
    </location>
</feature>
<keyword evidence="3" id="KW-1185">Reference proteome</keyword>
<accession>A0A9W6Y3F1</accession>
<evidence type="ECO:0000313" key="3">
    <source>
        <dbReference type="Proteomes" id="UP001165121"/>
    </source>
</evidence>
<evidence type="ECO:0000256" key="1">
    <source>
        <dbReference type="SAM" id="MobiDB-lite"/>
    </source>
</evidence>
<gene>
    <name evidence="2" type="ORF">Pfra01_002273900</name>
</gene>
<organism evidence="2 3">
    <name type="scientific">Phytophthora fragariaefolia</name>
    <dbReference type="NCBI Taxonomy" id="1490495"/>
    <lineage>
        <taxon>Eukaryota</taxon>
        <taxon>Sar</taxon>
        <taxon>Stramenopiles</taxon>
        <taxon>Oomycota</taxon>
        <taxon>Peronosporomycetes</taxon>
        <taxon>Peronosporales</taxon>
        <taxon>Peronosporaceae</taxon>
        <taxon>Phytophthora</taxon>
    </lineage>
</organism>
<feature type="compositionally biased region" description="Polar residues" evidence="1">
    <location>
        <begin position="35"/>
        <end position="68"/>
    </location>
</feature>
<protein>
    <submittedName>
        <fullName evidence="2">Unnamed protein product</fullName>
    </submittedName>
</protein>
<dbReference type="EMBL" id="BSXT01003508">
    <property type="protein sequence ID" value="GMF54469.1"/>
    <property type="molecule type" value="Genomic_DNA"/>
</dbReference>
<evidence type="ECO:0000313" key="2">
    <source>
        <dbReference type="EMBL" id="GMF54469.1"/>
    </source>
</evidence>